<gene>
    <name evidence="1" type="ORF">EV201_0077</name>
</gene>
<proteinExistence type="predicted"/>
<evidence type="ECO:0000313" key="2">
    <source>
        <dbReference type="Proteomes" id="UP000293562"/>
    </source>
</evidence>
<dbReference type="AlphaFoldDB" id="A0A4Q7VHD9"/>
<keyword evidence="2" id="KW-1185">Reference proteome</keyword>
<reference evidence="1 2" key="1">
    <citation type="submission" date="2019-02" db="EMBL/GenBank/DDBJ databases">
        <title>Genomic Encyclopedia of Type Strains, Phase IV (KMG-IV): sequencing the most valuable type-strain genomes for metagenomic binning, comparative biology and taxonomic classification.</title>
        <authorList>
            <person name="Goeker M."/>
        </authorList>
    </citation>
    <scope>NUCLEOTIDE SEQUENCE [LARGE SCALE GENOMIC DNA]</scope>
    <source>
        <strain evidence="1 2">DSM 28825</strain>
    </source>
</reference>
<protein>
    <submittedName>
        <fullName evidence="1">Uncharacterized protein</fullName>
    </submittedName>
</protein>
<comment type="caution">
    <text evidence="1">The sequence shown here is derived from an EMBL/GenBank/DDBJ whole genome shotgun (WGS) entry which is preliminary data.</text>
</comment>
<evidence type="ECO:0000313" key="1">
    <source>
        <dbReference type="EMBL" id="RZT95457.1"/>
    </source>
</evidence>
<sequence>MILNSDYIREYSSFICNFGDLRPFYLRLMNVKTGCESVLRA</sequence>
<dbReference type="EMBL" id="SHKN01000001">
    <property type="protein sequence ID" value="RZT95457.1"/>
    <property type="molecule type" value="Genomic_DNA"/>
</dbReference>
<accession>A0A4Q7VHD9</accession>
<organism evidence="1 2">
    <name type="scientific">Ancylomarina subtilis</name>
    <dbReference type="NCBI Taxonomy" id="1639035"/>
    <lineage>
        <taxon>Bacteria</taxon>
        <taxon>Pseudomonadati</taxon>
        <taxon>Bacteroidota</taxon>
        <taxon>Bacteroidia</taxon>
        <taxon>Marinilabiliales</taxon>
        <taxon>Marinifilaceae</taxon>
        <taxon>Ancylomarina</taxon>
    </lineage>
</organism>
<name>A0A4Q7VHD9_9BACT</name>
<dbReference type="Proteomes" id="UP000293562">
    <property type="component" value="Unassembled WGS sequence"/>
</dbReference>